<evidence type="ECO:0000313" key="4">
    <source>
        <dbReference type="Proteomes" id="UP000187172"/>
    </source>
</evidence>
<reference evidence="3 4" key="1">
    <citation type="submission" date="2016-11" db="EMBL/GenBank/DDBJ databases">
        <title>Paenibacillus species isolates.</title>
        <authorList>
            <person name="Beno S.M."/>
        </authorList>
    </citation>
    <scope>NUCLEOTIDE SEQUENCE [LARGE SCALE GENOMIC DNA]</scope>
    <source>
        <strain evidence="3 4">FSL R5-0378</strain>
    </source>
</reference>
<dbReference type="Proteomes" id="UP000187172">
    <property type="component" value="Unassembled WGS sequence"/>
</dbReference>
<dbReference type="STRING" id="297318.BK138_27350"/>
<comment type="caution">
    <text evidence="3">The sequence shown here is derived from an EMBL/GenBank/DDBJ whole genome shotgun (WGS) entry which is preliminary data.</text>
</comment>
<organism evidence="3 4">
    <name type="scientific">Paenibacillus rhizosphaerae</name>
    <dbReference type="NCBI Taxonomy" id="297318"/>
    <lineage>
        <taxon>Bacteria</taxon>
        <taxon>Bacillati</taxon>
        <taxon>Bacillota</taxon>
        <taxon>Bacilli</taxon>
        <taxon>Bacillales</taxon>
        <taxon>Paenibacillaceae</taxon>
        <taxon>Paenibacillus</taxon>
    </lineage>
</organism>
<dbReference type="PANTHER" id="PTHR22916">
    <property type="entry name" value="GLYCOSYLTRANSFERASE"/>
    <property type="match status" value="1"/>
</dbReference>
<dbReference type="RefSeq" id="WP_076174156.1">
    <property type="nucleotide sequence ID" value="NZ_MRTP01000011.1"/>
</dbReference>
<feature type="domain" description="Glycosyltransferase 2-like" evidence="2">
    <location>
        <begin position="11"/>
        <end position="180"/>
    </location>
</feature>
<proteinExistence type="inferred from homology"/>
<comment type="similarity">
    <text evidence="1">Belongs to the glycosyltransferase 2 family.</text>
</comment>
<accession>A0A1R1EF03</accession>
<dbReference type="EMBL" id="MRTP01000011">
    <property type="protein sequence ID" value="OMF50332.1"/>
    <property type="molecule type" value="Genomic_DNA"/>
</dbReference>
<gene>
    <name evidence="3" type="ORF">BK138_27350</name>
</gene>
<protein>
    <recommendedName>
        <fullName evidence="2">Glycosyltransferase 2-like domain-containing protein</fullName>
    </recommendedName>
</protein>
<name>A0A1R1EF03_9BACL</name>
<dbReference type="CDD" id="cd00761">
    <property type="entry name" value="Glyco_tranf_GTA_type"/>
    <property type="match status" value="1"/>
</dbReference>
<dbReference type="Pfam" id="PF00535">
    <property type="entry name" value="Glycos_transf_2"/>
    <property type="match status" value="1"/>
</dbReference>
<dbReference type="SUPFAM" id="SSF53448">
    <property type="entry name" value="Nucleotide-diphospho-sugar transferases"/>
    <property type="match status" value="1"/>
</dbReference>
<evidence type="ECO:0000313" key="3">
    <source>
        <dbReference type="EMBL" id="OMF50332.1"/>
    </source>
</evidence>
<sequence>MKFQRIPNLASIVVGAYNASRHIEETLDSLIHQTYPFIEIVVVNDGSTDNTDLIIQQWVQKHRDHPVIRENRFVYHPLPYNIGFSGAFTTGYFLARGEFIATMAADDLSHPERIAKQVAFLQANTNFCLCGSGIACFVDGNFEQQFVTDFVKYGYENIAGIYLSGGHCVCHGALMMRGSLFDLLGGLERYPAGTETTTEDVYFITRYVLRGYSVENLPEILYYYRIYPEQRSQQGF</sequence>
<dbReference type="PANTHER" id="PTHR22916:SF3">
    <property type="entry name" value="UDP-GLCNAC:BETAGAL BETA-1,3-N-ACETYLGLUCOSAMINYLTRANSFERASE-LIKE PROTEIN 1"/>
    <property type="match status" value="1"/>
</dbReference>
<dbReference type="GO" id="GO:0016758">
    <property type="term" value="F:hexosyltransferase activity"/>
    <property type="evidence" value="ECO:0007669"/>
    <property type="project" value="UniProtKB-ARBA"/>
</dbReference>
<evidence type="ECO:0000259" key="2">
    <source>
        <dbReference type="Pfam" id="PF00535"/>
    </source>
</evidence>
<dbReference type="AlphaFoldDB" id="A0A1R1EF03"/>
<dbReference type="Gene3D" id="3.90.550.10">
    <property type="entry name" value="Spore Coat Polysaccharide Biosynthesis Protein SpsA, Chain A"/>
    <property type="match status" value="1"/>
</dbReference>
<keyword evidence="4" id="KW-1185">Reference proteome</keyword>
<dbReference type="InterPro" id="IPR001173">
    <property type="entry name" value="Glyco_trans_2-like"/>
</dbReference>
<dbReference type="InterPro" id="IPR029044">
    <property type="entry name" value="Nucleotide-diphossugar_trans"/>
</dbReference>
<evidence type="ECO:0000256" key="1">
    <source>
        <dbReference type="ARBA" id="ARBA00006739"/>
    </source>
</evidence>